<reference evidence="1 2" key="2">
    <citation type="submission" date="2019-08" db="EMBL/GenBank/DDBJ databases">
        <authorList>
            <person name="Henke P."/>
        </authorList>
    </citation>
    <scope>NUCLEOTIDE SEQUENCE [LARGE SCALE GENOMIC DNA]</scope>
    <source>
        <strain evidence="1">Phe10_nw2017</strain>
    </source>
</reference>
<name>A0A5C6MCH5_9PLAN</name>
<dbReference type="SUPFAM" id="SSF51905">
    <property type="entry name" value="FAD/NAD(P)-binding domain"/>
    <property type="match status" value="1"/>
</dbReference>
<proteinExistence type="predicted"/>
<gene>
    <name evidence="1" type="ORF">E3A20_04210</name>
</gene>
<comment type="caution">
    <text evidence="1">The sequence shown here is derived from an EMBL/GenBank/DDBJ whole genome shotgun (WGS) entry which is preliminary data.</text>
</comment>
<reference evidence="1 2" key="1">
    <citation type="submission" date="2019-08" db="EMBL/GenBank/DDBJ databases">
        <title>100 year-old enigma solved: identification of Planctomyces bekefii, the type genus and species of the phylum Planctomycetes.</title>
        <authorList>
            <person name="Svetlana D.N."/>
            <person name="Overmann J."/>
        </authorList>
    </citation>
    <scope>NUCLEOTIDE SEQUENCE [LARGE SCALE GENOMIC DNA]</scope>
    <source>
        <strain evidence="1">Phe10_nw2017</strain>
    </source>
</reference>
<organism evidence="1 2">
    <name type="scientific">Planctomyces bekefii</name>
    <dbReference type="NCBI Taxonomy" id="1653850"/>
    <lineage>
        <taxon>Bacteria</taxon>
        <taxon>Pseudomonadati</taxon>
        <taxon>Planctomycetota</taxon>
        <taxon>Planctomycetia</taxon>
        <taxon>Planctomycetales</taxon>
        <taxon>Planctomycetaceae</taxon>
        <taxon>Planctomyces</taxon>
    </lineage>
</organism>
<dbReference type="PANTHER" id="PTHR42841">
    <property type="entry name" value="AMINE OXIDASE"/>
    <property type="match status" value="1"/>
</dbReference>
<dbReference type="InterPro" id="IPR036188">
    <property type="entry name" value="FAD/NAD-bd_sf"/>
</dbReference>
<dbReference type="Pfam" id="PF13450">
    <property type="entry name" value="NAD_binding_8"/>
    <property type="match status" value="1"/>
</dbReference>
<evidence type="ECO:0000313" key="1">
    <source>
        <dbReference type="EMBL" id="TWW11772.1"/>
    </source>
</evidence>
<dbReference type="EMBL" id="SRHE01000047">
    <property type="protein sequence ID" value="TWW11772.1"/>
    <property type="molecule type" value="Genomic_DNA"/>
</dbReference>
<evidence type="ECO:0000313" key="2">
    <source>
        <dbReference type="Proteomes" id="UP000321083"/>
    </source>
</evidence>
<dbReference type="Proteomes" id="UP000321083">
    <property type="component" value="Unassembled WGS sequence"/>
</dbReference>
<dbReference type="AlphaFoldDB" id="A0A5C6MCH5"/>
<feature type="non-terminal residue" evidence="1">
    <location>
        <position position="132"/>
    </location>
</feature>
<keyword evidence="2" id="KW-1185">Reference proteome</keyword>
<evidence type="ECO:0008006" key="3">
    <source>
        <dbReference type="Google" id="ProtNLM"/>
    </source>
</evidence>
<accession>A0A5C6MCH5</accession>
<sequence>MQMSSQHPVIIVGAGLAGLCCARELHRRNIPCLLLDAHDQPGGRVRTEVVDGFRLDLGFQVLQTAYPEAQQQLNYKALQLRSFFPGALIRTGGRFVEMADPWRRPSRLFATLFNGIGSFADRLRLARLRWTV</sequence>
<dbReference type="Gene3D" id="3.50.50.60">
    <property type="entry name" value="FAD/NAD(P)-binding domain"/>
    <property type="match status" value="1"/>
</dbReference>
<protein>
    <recommendedName>
        <fullName evidence="3">Amine oxidase domain-containing protein</fullName>
    </recommendedName>
</protein>